<protein>
    <recommendedName>
        <fullName evidence="4">VanZ family protein</fullName>
    </recommendedName>
</protein>
<proteinExistence type="predicted"/>
<sequence length="126" mass="13303">MSVPQLIYEMFMSPGTPQGNYERMAAAFGHAMIGVLLAAALLRPMARRPWLASGLALAIYLPWEIGQLLIAGSSLADSAIDAGAVLAGALIAASLWTRRLPLVLVLAPVLVLLGRAIPEKQRGGDE</sequence>
<feature type="transmembrane region" description="Helical" evidence="1">
    <location>
        <begin position="24"/>
        <end position="42"/>
    </location>
</feature>
<dbReference type="RefSeq" id="WP_136855771.1">
    <property type="nucleotide sequence ID" value="NZ_SUNH01000007.1"/>
</dbReference>
<gene>
    <name evidence="2" type="ORF">FA740_05445</name>
</gene>
<evidence type="ECO:0000256" key="1">
    <source>
        <dbReference type="SAM" id="Phobius"/>
    </source>
</evidence>
<keyword evidence="1" id="KW-0812">Transmembrane</keyword>
<dbReference type="EMBL" id="SUNH01000007">
    <property type="protein sequence ID" value="TJZ85846.1"/>
    <property type="molecule type" value="Genomic_DNA"/>
</dbReference>
<keyword evidence="1" id="KW-1133">Transmembrane helix</keyword>
<dbReference type="AlphaFoldDB" id="A0A4U0QV08"/>
<reference evidence="2 3" key="1">
    <citation type="submission" date="2019-04" db="EMBL/GenBank/DDBJ databases">
        <authorList>
            <person name="Li J."/>
        </authorList>
    </citation>
    <scope>NUCLEOTIDE SEQUENCE [LARGE SCALE GENOMIC DNA]</scope>
    <source>
        <strain evidence="2 3">CCTCC AB2016182</strain>
    </source>
</reference>
<evidence type="ECO:0008006" key="4">
    <source>
        <dbReference type="Google" id="ProtNLM"/>
    </source>
</evidence>
<organism evidence="2 3">
    <name type="scientific">Paracoccus hibiscisoli</name>
    <dbReference type="NCBI Taxonomy" id="2023261"/>
    <lineage>
        <taxon>Bacteria</taxon>
        <taxon>Pseudomonadati</taxon>
        <taxon>Pseudomonadota</taxon>
        <taxon>Alphaproteobacteria</taxon>
        <taxon>Rhodobacterales</taxon>
        <taxon>Paracoccaceae</taxon>
        <taxon>Paracoccus</taxon>
    </lineage>
</organism>
<comment type="caution">
    <text evidence="2">The sequence shown here is derived from an EMBL/GenBank/DDBJ whole genome shotgun (WGS) entry which is preliminary data.</text>
</comment>
<keyword evidence="3" id="KW-1185">Reference proteome</keyword>
<dbReference type="Proteomes" id="UP000306223">
    <property type="component" value="Unassembled WGS sequence"/>
</dbReference>
<feature type="transmembrane region" description="Helical" evidence="1">
    <location>
        <begin position="49"/>
        <end position="69"/>
    </location>
</feature>
<accession>A0A4U0QV08</accession>
<evidence type="ECO:0000313" key="3">
    <source>
        <dbReference type="Proteomes" id="UP000306223"/>
    </source>
</evidence>
<feature type="transmembrane region" description="Helical" evidence="1">
    <location>
        <begin position="100"/>
        <end position="117"/>
    </location>
</feature>
<keyword evidence="1" id="KW-0472">Membrane</keyword>
<name>A0A4U0QV08_9RHOB</name>
<evidence type="ECO:0000313" key="2">
    <source>
        <dbReference type="EMBL" id="TJZ85846.1"/>
    </source>
</evidence>